<dbReference type="Pfam" id="PF12697">
    <property type="entry name" value="Abhydrolase_6"/>
    <property type="match status" value="1"/>
</dbReference>
<accession>A0A1H1I985</accession>
<dbReference type="GO" id="GO:0052689">
    <property type="term" value="F:carboxylic ester hydrolase activity"/>
    <property type="evidence" value="ECO:0007669"/>
    <property type="project" value="UniProtKB-ARBA"/>
</dbReference>
<feature type="chain" id="PRO_5044371605" evidence="3">
    <location>
        <begin position="20"/>
        <end position="346"/>
    </location>
</feature>
<proteinExistence type="inferred from homology"/>
<evidence type="ECO:0000259" key="4">
    <source>
        <dbReference type="Pfam" id="PF12697"/>
    </source>
</evidence>
<dbReference type="PANTHER" id="PTHR22946">
    <property type="entry name" value="DIENELACTONE HYDROLASE DOMAIN-CONTAINING PROTEIN-RELATED"/>
    <property type="match status" value="1"/>
</dbReference>
<gene>
    <name evidence="6" type="ORF">FIV39_12120</name>
    <name evidence="5" type="ORF">SAMN04490186_5360</name>
</gene>
<keyword evidence="7" id="KW-1185">Reference proteome</keyword>
<dbReference type="Proteomes" id="UP000317267">
    <property type="component" value="Unassembled WGS sequence"/>
</dbReference>
<feature type="signal peptide" evidence="3">
    <location>
        <begin position="1"/>
        <end position="19"/>
    </location>
</feature>
<dbReference type="InterPro" id="IPR050261">
    <property type="entry name" value="FrsA_esterase"/>
</dbReference>
<reference evidence="5 7" key="1">
    <citation type="submission" date="2016-10" db="EMBL/GenBank/DDBJ databases">
        <authorList>
            <person name="Varghese N."/>
            <person name="Submissions S."/>
        </authorList>
    </citation>
    <scope>NUCLEOTIDE SEQUENCE [LARGE SCALE GENOMIC DNA]</scope>
    <source>
        <strain evidence="5 7">BS2976</strain>
    </source>
</reference>
<dbReference type="Proteomes" id="UP000198740">
    <property type="component" value="Unassembled WGS sequence"/>
</dbReference>
<comment type="caution">
    <text evidence="6">The sequence shown here is derived from an EMBL/GenBank/DDBJ whole genome shotgun (WGS) entry which is preliminary data.</text>
</comment>
<dbReference type="RefSeq" id="WP_090406823.1">
    <property type="nucleotide sequence ID" value="NZ_FNKM01000002.1"/>
</dbReference>
<evidence type="ECO:0000256" key="1">
    <source>
        <dbReference type="ARBA" id="ARBA00022801"/>
    </source>
</evidence>
<dbReference type="AlphaFoldDB" id="A0A1H1I985"/>
<reference evidence="6 8" key="2">
    <citation type="submission" date="2019-06" db="EMBL/GenBank/DDBJ databases">
        <title>Pseudomonas bimorpha sp. nov. isolated from bovine raw milk and skim milk concentrate.</title>
        <authorList>
            <person name="Hofmann K."/>
            <person name="Huptas C."/>
            <person name="Doll E."/>
            <person name="Scherer S."/>
            <person name="Wenning M."/>
        </authorList>
    </citation>
    <scope>NUCLEOTIDE SEQUENCE [LARGE SCALE GENOMIC DNA]</scope>
    <source>
        <strain evidence="6 8">DSM 17515</strain>
    </source>
</reference>
<comment type="similarity">
    <text evidence="2">Belongs to the AB hydrolase superfamily. FUS2 hydrolase family.</text>
</comment>
<dbReference type="InterPro" id="IPR000073">
    <property type="entry name" value="AB_hydrolase_1"/>
</dbReference>
<feature type="domain" description="AB hydrolase-1" evidence="4">
    <location>
        <begin position="82"/>
        <end position="294"/>
    </location>
</feature>
<evidence type="ECO:0000256" key="3">
    <source>
        <dbReference type="SAM" id="SignalP"/>
    </source>
</evidence>
<evidence type="ECO:0000313" key="7">
    <source>
        <dbReference type="Proteomes" id="UP000198740"/>
    </source>
</evidence>
<dbReference type="OrthoDB" id="192696at2"/>
<evidence type="ECO:0000313" key="5">
    <source>
        <dbReference type="EMBL" id="SDR34251.1"/>
    </source>
</evidence>
<evidence type="ECO:0000256" key="2">
    <source>
        <dbReference type="ARBA" id="ARBA00038115"/>
    </source>
</evidence>
<sequence>MKNALAALLLLCLTAPAFAAKSPVGFKTATLPDAQNNRPLELVVWYPAATTAKPTLIADNAVFIGALAVPDAPPAAGEHPLVVLSHGYGGNWGKLVWLASALAHRGYIVAAVNHPGTTTKDRNPQTAAQLWQRPADLSRAIDAVLAQPKPFGAVANGQIAAVGHSLGGWTVLEIAGARFDPDLFSRDCNAHPKLGGCIGYQEMNPAGTPAGKARLAADLSDKRVTAIVSLDLGLSRGFTDASLAALPVPALVIAGGVPSEDMDPQLESADMVKRLPEATTKYVEIADATHFSFMSICKPGGMALIEESSPGDGMICRDGEGARPRAVIQQQVVGLISEFLRRSFRQ</sequence>
<dbReference type="PANTHER" id="PTHR22946:SF9">
    <property type="entry name" value="POLYKETIDE TRANSFERASE AF380"/>
    <property type="match status" value="1"/>
</dbReference>
<organism evidence="6 8">
    <name type="scientific">Pseudomonas grimontii</name>
    <dbReference type="NCBI Taxonomy" id="129847"/>
    <lineage>
        <taxon>Bacteria</taxon>
        <taxon>Pseudomonadati</taxon>
        <taxon>Pseudomonadota</taxon>
        <taxon>Gammaproteobacteria</taxon>
        <taxon>Pseudomonadales</taxon>
        <taxon>Pseudomonadaceae</taxon>
        <taxon>Pseudomonas</taxon>
    </lineage>
</organism>
<dbReference type="EMBL" id="VFES01000006">
    <property type="protein sequence ID" value="TWR66636.1"/>
    <property type="molecule type" value="Genomic_DNA"/>
</dbReference>
<dbReference type="EMBL" id="FNKM01000002">
    <property type="protein sequence ID" value="SDR34251.1"/>
    <property type="molecule type" value="Genomic_DNA"/>
</dbReference>
<name>A0A1H1I985_9PSED</name>
<dbReference type="PIRSF" id="PIRSF031982">
    <property type="entry name" value="UCP031982_abhydr"/>
    <property type="match status" value="1"/>
</dbReference>
<dbReference type="SUPFAM" id="SSF53474">
    <property type="entry name" value="alpha/beta-Hydrolases"/>
    <property type="match status" value="1"/>
</dbReference>
<keyword evidence="1 6" id="KW-0378">Hydrolase</keyword>
<dbReference type="Gene3D" id="3.40.50.1820">
    <property type="entry name" value="alpha/beta hydrolase"/>
    <property type="match status" value="1"/>
</dbReference>
<keyword evidence="3" id="KW-0732">Signal</keyword>
<dbReference type="InterPro" id="IPR016986">
    <property type="entry name" value="UCP031982_abhydr"/>
</dbReference>
<protein>
    <submittedName>
        <fullName evidence="6">Alpha/beta fold hydrolase</fullName>
    </submittedName>
    <submittedName>
        <fullName evidence="5">Predicted dienelactone hydrolase</fullName>
    </submittedName>
</protein>
<evidence type="ECO:0000313" key="6">
    <source>
        <dbReference type="EMBL" id="TWR66636.1"/>
    </source>
</evidence>
<dbReference type="InterPro" id="IPR029058">
    <property type="entry name" value="AB_hydrolase_fold"/>
</dbReference>
<evidence type="ECO:0000313" key="8">
    <source>
        <dbReference type="Proteomes" id="UP000317267"/>
    </source>
</evidence>